<sequence length="53" mass="6142">MAFYNFAHNWNTIIDCQFIHLYAYHSIPTVTLKAVMNYTLKATKFIKTSGKAN</sequence>
<evidence type="ECO:0000313" key="1">
    <source>
        <dbReference type="EMBL" id="MBW83558.1"/>
    </source>
</evidence>
<organism evidence="1">
    <name type="scientific">Rhizophora mucronata</name>
    <name type="common">Asiatic mangrove</name>
    <dbReference type="NCBI Taxonomy" id="61149"/>
    <lineage>
        <taxon>Eukaryota</taxon>
        <taxon>Viridiplantae</taxon>
        <taxon>Streptophyta</taxon>
        <taxon>Embryophyta</taxon>
        <taxon>Tracheophyta</taxon>
        <taxon>Spermatophyta</taxon>
        <taxon>Magnoliopsida</taxon>
        <taxon>eudicotyledons</taxon>
        <taxon>Gunneridae</taxon>
        <taxon>Pentapetalae</taxon>
        <taxon>rosids</taxon>
        <taxon>fabids</taxon>
        <taxon>Malpighiales</taxon>
        <taxon>Rhizophoraceae</taxon>
        <taxon>Rhizophora</taxon>
    </lineage>
</organism>
<accession>A0A2P2IQQ8</accession>
<reference evidence="1" key="1">
    <citation type="submission" date="2018-02" db="EMBL/GenBank/DDBJ databases">
        <title>Rhizophora mucronata_Transcriptome.</title>
        <authorList>
            <person name="Meera S.P."/>
            <person name="Sreeshan A."/>
            <person name="Augustine A."/>
        </authorList>
    </citation>
    <scope>NUCLEOTIDE SEQUENCE</scope>
    <source>
        <tissue evidence="1">Leaf</tissue>
    </source>
</reference>
<protein>
    <submittedName>
        <fullName evidence="1">Uncharacterized protein</fullName>
    </submittedName>
</protein>
<name>A0A2P2IQQ8_RHIMU</name>
<dbReference type="AlphaFoldDB" id="A0A2P2IQQ8"/>
<proteinExistence type="predicted"/>
<dbReference type="EMBL" id="GGEC01003075">
    <property type="protein sequence ID" value="MBW83558.1"/>
    <property type="molecule type" value="Transcribed_RNA"/>
</dbReference>